<dbReference type="EMBL" id="CP048222">
    <property type="protein sequence ID" value="QHT69213.1"/>
    <property type="molecule type" value="Genomic_DNA"/>
</dbReference>
<evidence type="ECO:0008006" key="3">
    <source>
        <dbReference type="Google" id="ProtNLM"/>
    </source>
</evidence>
<dbReference type="Gene3D" id="3.20.20.80">
    <property type="entry name" value="Glycosidases"/>
    <property type="match status" value="1"/>
</dbReference>
<name>A0A6C0GNL2_9BACT</name>
<proteinExistence type="predicted"/>
<evidence type="ECO:0000313" key="1">
    <source>
        <dbReference type="EMBL" id="QHT69213.1"/>
    </source>
</evidence>
<protein>
    <recommendedName>
        <fullName evidence="3">Glycoside hydrolase family 42 N-terminal domain-containing protein</fullName>
    </recommendedName>
</protein>
<gene>
    <name evidence="1" type="ORF">GXP67_22525</name>
</gene>
<dbReference type="Proteomes" id="UP000480178">
    <property type="component" value="Chromosome"/>
</dbReference>
<dbReference type="KEGG" id="rhoz:GXP67_22525"/>
<dbReference type="AlphaFoldDB" id="A0A6C0GNL2"/>
<accession>A0A6C0GNL2</accession>
<keyword evidence="2" id="KW-1185">Reference proteome</keyword>
<organism evidence="1 2">
    <name type="scientific">Rhodocytophaga rosea</name>
    <dbReference type="NCBI Taxonomy" id="2704465"/>
    <lineage>
        <taxon>Bacteria</taxon>
        <taxon>Pseudomonadati</taxon>
        <taxon>Bacteroidota</taxon>
        <taxon>Cytophagia</taxon>
        <taxon>Cytophagales</taxon>
        <taxon>Rhodocytophagaceae</taxon>
        <taxon>Rhodocytophaga</taxon>
    </lineage>
</organism>
<dbReference type="InterPro" id="IPR017853">
    <property type="entry name" value="GH"/>
</dbReference>
<evidence type="ECO:0000313" key="2">
    <source>
        <dbReference type="Proteomes" id="UP000480178"/>
    </source>
</evidence>
<dbReference type="RefSeq" id="WP_162445202.1">
    <property type="nucleotide sequence ID" value="NZ_CP048222.1"/>
</dbReference>
<dbReference type="SUPFAM" id="SSF51445">
    <property type="entry name" value="(Trans)glycosidases"/>
    <property type="match status" value="1"/>
</dbReference>
<sequence length="690" mass="78986">MKRRRFLRDTVLSTAGILYYHPTPFVADVKGLILKSSRLLGNTSQQKGKTPIKNALWYEAKEIGDGIEYTFEKGALAAYQTITADMLLDGKHTTNFIIALQEGEKGPAFKLQFKLLNQCSARIRLGTGWVDQNRWKMNREGAWLNPLCLGDRVNLQQVDRMILSIHRNGGRRARWCMTDFIATSEDVPQLSKLTLPQGPLLDELGQSRLHEWAEKSRSISEVSERLEKQLDYSPRQQWPESFSKWGGWQEKTFEASGFFSKKYDGQRWWLVDPDGHAFWSAGLDCVQVDTEANFEGLTSALQWVPDPDSPYKAIFSDNGKAINYLAANFIRTFGPDEWHDNWAQIALSELRRYGFNTVGNWSEWQIARKALVPYVRPLNFNLSNTKSIYRDFPDVFHADFEKDAQIYAAQLNETKDDPALIGYFLMNEPTWGFSSELPAVGMLYTNSASETRSELSRFLQQKYSTEASLSQAWSSPVTFSRVESGTWNTKLNDNALKDMEVFSERMVYRFFQVLTDACRKVDPHHMNLGARYHTVPPSWAQKGMKYFDVFSMNCYREKIPYNEVKQINEILKLPVMIGEFHFGALDVGLPATGIGHVKDQEDRGKAYRIYVEDAAANPWCVGTHYFTLYDQSALGRGDGENYNIGFLDVCNRPYSELVSAARISHENLYEIASGKIKPYNDAPEYLPKLF</sequence>
<reference evidence="1 2" key="1">
    <citation type="submission" date="2020-01" db="EMBL/GenBank/DDBJ databases">
        <authorList>
            <person name="Kim M.K."/>
        </authorList>
    </citation>
    <scope>NUCLEOTIDE SEQUENCE [LARGE SCALE GENOMIC DNA]</scope>
    <source>
        <strain evidence="1 2">172606-1</strain>
    </source>
</reference>